<evidence type="ECO:0000256" key="5">
    <source>
        <dbReference type="ARBA" id="ARBA00022801"/>
    </source>
</evidence>
<reference evidence="9 10" key="1">
    <citation type="submission" date="2017-07" db="EMBL/GenBank/DDBJ databases">
        <authorList>
            <person name="Talla V."/>
            <person name="Backstrom N."/>
        </authorList>
    </citation>
    <scope>NUCLEOTIDE SEQUENCE [LARGE SCALE GENOMIC DNA]</scope>
</reference>
<evidence type="ECO:0000256" key="2">
    <source>
        <dbReference type="ARBA" id="ARBA00005615"/>
    </source>
</evidence>
<keyword evidence="5 7" id="KW-0378">Hydrolase</keyword>
<dbReference type="InterPro" id="IPR001661">
    <property type="entry name" value="Glyco_hydro_37"/>
</dbReference>
<dbReference type="Pfam" id="PF01204">
    <property type="entry name" value="Trehalase"/>
    <property type="match status" value="2"/>
</dbReference>
<dbReference type="InterPro" id="IPR018232">
    <property type="entry name" value="Glyco_hydro_37_CS"/>
</dbReference>
<dbReference type="GO" id="GO:0005993">
    <property type="term" value="P:trehalose catabolic process"/>
    <property type="evidence" value="ECO:0007669"/>
    <property type="project" value="TreeGrafter"/>
</dbReference>
<dbReference type="InterPro" id="IPR008928">
    <property type="entry name" value="6-hairpin_glycosidase_sf"/>
</dbReference>
<dbReference type="PROSITE" id="PS00927">
    <property type="entry name" value="TREHALASE_1"/>
    <property type="match status" value="1"/>
</dbReference>
<proteinExistence type="inferred from homology"/>
<dbReference type="Proteomes" id="UP000324832">
    <property type="component" value="Unassembled WGS sequence"/>
</dbReference>
<dbReference type="EC" id="3.2.1.28" evidence="3 7"/>
<evidence type="ECO:0000313" key="9">
    <source>
        <dbReference type="EMBL" id="VVC99156.1"/>
    </source>
</evidence>
<dbReference type="GO" id="GO:0004555">
    <property type="term" value="F:alpha,alpha-trehalase activity"/>
    <property type="evidence" value="ECO:0007669"/>
    <property type="project" value="UniProtKB-EC"/>
</dbReference>
<accession>A0A5E4QPW6</accession>
<evidence type="ECO:0000256" key="3">
    <source>
        <dbReference type="ARBA" id="ARBA00012757"/>
    </source>
</evidence>
<feature type="coiled-coil region" evidence="8">
    <location>
        <begin position="226"/>
        <end position="253"/>
    </location>
</feature>
<protein>
    <recommendedName>
        <fullName evidence="4 7">Trehalase</fullName>
        <ecNumber evidence="3 7">3.2.1.28</ecNumber>
    </recommendedName>
    <alternativeName>
        <fullName evidence="7">Alpha-trehalose glucohydrolase</fullName>
    </alternativeName>
</protein>
<dbReference type="PANTHER" id="PTHR23403:SF1">
    <property type="entry name" value="TREHALASE"/>
    <property type="match status" value="1"/>
</dbReference>
<evidence type="ECO:0000256" key="7">
    <source>
        <dbReference type="RuleBase" id="RU361180"/>
    </source>
</evidence>
<dbReference type="InterPro" id="IPR012341">
    <property type="entry name" value="6hp_glycosidase-like_sf"/>
</dbReference>
<name>A0A5E4QPW6_9NEOP</name>
<evidence type="ECO:0000313" key="10">
    <source>
        <dbReference type="Proteomes" id="UP000324832"/>
    </source>
</evidence>
<evidence type="ECO:0000256" key="6">
    <source>
        <dbReference type="ARBA" id="ARBA00023295"/>
    </source>
</evidence>
<sequence>MMLVLCSLIVAASATDLPPSCIKPVYCDSKLLHHVQTNKIFNDSKIFVDLQMLTDENTTLSDFQKLLDDSNNDPSKEQIQDFVKNYFTQTSELDKWTPTDYSANPPVLDRIKDENLKEFARKINDIWPVLGRKVKRDVFENPDRYSFIPVSHGFIIPGGRFTELYYWDTYWIIEGLLVCGMQDTVKGVIQNLIELLVKLGHIPNGSRWYYQERSQPPLLSAMMALYIRETNDIEFLKENIDALESELEYWLDTQMITFDKGDRTYSLLRYYAPSQGPRPESYVEDYNGAQRFNTEERQSQFYIDVKSAAESGWDFSTRWFISEDGSNKGNLSDIHSTDIVPVDLNAIFAAALQNMANFQALVQNSHKVTASLHWAYLAKQWRDTIRDVFWNEDEGIWLDWNLAQGAHRKYFYPSNAAPLWTGAVDKTFIKVKGPRILQYLKQSHGLDFPGGVPTSLERSGEQWDYPNAWPPLVSLIVNALEALELNEAKDLAFQVAQNWVRSCHKGFSETKQLFEKYDVESPGKIGGGGEYVVQTGFGWSNGVRYVPLYPVLGILGAYAHALTVIPACNSSIFCSGELLQRVQLARIFPDSKTFVDLKLMYTSKETLDDYAKLMHETHQNPTREQLSNFLDQHFSNGNELEDWQPPDFDPNPPVLEEISDLKLREFARNVIGIWAKLGRKVSADVDINSQQYSFLYVPNGFIVPGGRFKEIYYWDSFWIVRGLLISHMTETARGVIENLLYLVEKIGYVPNGSRIYYLGRSQPPLLAAMMASYFAVTGDLSWLKKHLPTVEKELQYWLEKKKVTIEVRGQKYLLLRYIADRLDNGPRPESYYEDFNSARNLPNDNMREDFYAEMKSAAESGWDFSTRWFVTADNSVVGNLTDVHASRIVPVDLNAIFAGALDLVGDFRNRLKDRREAQKWWSLAKYWRSAIDNVLWEPSDGVWYDYDIESKSLRRHFYASCATPLWSGAVEYNDAPRYASRLVRYLLSSGGLDFPGGVPASILHSGEQWDYPNAWPPLQSILIGGLEASGNDEARKLAKEQARMWIQSNYIGYERWKKMFEKYSAVQPGHQGGGGEYSVQDGFGWTNGVVLELLQRYGKDIKLDEVSDGR</sequence>
<evidence type="ECO:0000256" key="8">
    <source>
        <dbReference type="SAM" id="Coils"/>
    </source>
</evidence>
<organism evidence="9 10">
    <name type="scientific">Leptidea sinapis</name>
    <dbReference type="NCBI Taxonomy" id="189913"/>
    <lineage>
        <taxon>Eukaryota</taxon>
        <taxon>Metazoa</taxon>
        <taxon>Ecdysozoa</taxon>
        <taxon>Arthropoda</taxon>
        <taxon>Hexapoda</taxon>
        <taxon>Insecta</taxon>
        <taxon>Pterygota</taxon>
        <taxon>Neoptera</taxon>
        <taxon>Endopterygota</taxon>
        <taxon>Lepidoptera</taxon>
        <taxon>Glossata</taxon>
        <taxon>Ditrysia</taxon>
        <taxon>Papilionoidea</taxon>
        <taxon>Pieridae</taxon>
        <taxon>Dismorphiinae</taxon>
        <taxon>Leptidea</taxon>
    </lineage>
</organism>
<evidence type="ECO:0000256" key="4">
    <source>
        <dbReference type="ARBA" id="ARBA00019905"/>
    </source>
</evidence>
<dbReference type="Gene3D" id="1.50.10.10">
    <property type="match status" value="2"/>
</dbReference>
<keyword evidence="6 7" id="KW-0326">Glycosidase</keyword>
<dbReference type="PANTHER" id="PTHR23403">
    <property type="entry name" value="TREHALASE"/>
    <property type="match status" value="1"/>
</dbReference>
<comment type="similarity">
    <text evidence="2 7">Belongs to the glycosyl hydrolase 37 family.</text>
</comment>
<keyword evidence="10" id="KW-1185">Reference proteome</keyword>
<evidence type="ECO:0000256" key="1">
    <source>
        <dbReference type="ARBA" id="ARBA00001576"/>
    </source>
</evidence>
<dbReference type="PROSITE" id="PS00928">
    <property type="entry name" value="TREHALASE_2"/>
    <property type="match status" value="2"/>
</dbReference>
<gene>
    <name evidence="9" type="ORF">LSINAPIS_LOCUS10086</name>
</gene>
<dbReference type="PRINTS" id="PR00744">
    <property type="entry name" value="GLHYDRLASE37"/>
</dbReference>
<dbReference type="AlphaFoldDB" id="A0A5E4QPW6"/>
<dbReference type="EMBL" id="FZQP02004000">
    <property type="protein sequence ID" value="VVC99156.1"/>
    <property type="molecule type" value="Genomic_DNA"/>
</dbReference>
<comment type="catalytic activity">
    <reaction evidence="1 7">
        <text>alpha,alpha-trehalose + H2O = alpha-D-glucose + beta-D-glucose</text>
        <dbReference type="Rhea" id="RHEA:32675"/>
        <dbReference type="ChEBI" id="CHEBI:15377"/>
        <dbReference type="ChEBI" id="CHEBI:15903"/>
        <dbReference type="ChEBI" id="CHEBI:16551"/>
        <dbReference type="ChEBI" id="CHEBI:17925"/>
        <dbReference type="EC" id="3.2.1.28"/>
    </reaction>
</comment>
<keyword evidence="8" id="KW-0175">Coiled coil</keyword>
<dbReference type="SUPFAM" id="SSF48208">
    <property type="entry name" value="Six-hairpin glycosidases"/>
    <property type="match status" value="2"/>
</dbReference>